<proteinExistence type="predicted"/>
<dbReference type="InterPro" id="IPR011006">
    <property type="entry name" value="CheY-like_superfamily"/>
</dbReference>
<dbReference type="PROSITE" id="PS50110">
    <property type="entry name" value="RESPONSE_REGULATORY"/>
    <property type="match status" value="1"/>
</dbReference>
<evidence type="ECO:0000259" key="4">
    <source>
        <dbReference type="PROSITE" id="PS50110"/>
    </source>
</evidence>
<evidence type="ECO:0000256" key="1">
    <source>
        <dbReference type="ARBA" id="ARBA00018672"/>
    </source>
</evidence>
<dbReference type="Gene3D" id="3.40.50.2300">
    <property type="match status" value="1"/>
</dbReference>
<reference evidence="5 6" key="1">
    <citation type="submission" date="2021-05" db="EMBL/GenBank/DDBJ databases">
        <title>Fusibacter ferrireducens sp. nov., an anaerobic, sulfur- and Fe-reducing bacterium isolated from the mangrove sediment.</title>
        <authorList>
            <person name="Qiu D."/>
        </authorList>
    </citation>
    <scope>NUCLEOTIDE SEQUENCE [LARGE SCALE GENOMIC DNA]</scope>
    <source>
        <strain evidence="5 6">DSM 12116</strain>
    </source>
</reference>
<dbReference type="Proteomes" id="UP000746471">
    <property type="component" value="Unassembled WGS sequence"/>
</dbReference>
<feature type="domain" description="Response regulatory" evidence="4">
    <location>
        <begin position="3"/>
        <end position="119"/>
    </location>
</feature>
<keyword evidence="3" id="KW-0597">Phosphoprotein</keyword>
<keyword evidence="6" id="KW-1185">Reference proteome</keyword>
<evidence type="ECO:0000256" key="3">
    <source>
        <dbReference type="PROSITE-ProRule" id="PRU00169"/>
    </source>
</evidence>
<evidence type="ECO:0000313" key="6">
    <source>
        <dbReference type="Proteomes" id="UP000746471"/>
    </source>
</evidence>
<dbReference type="EMBL" id="JAHBCL010000010">
    <property type="protein sequence ID" value="MBS7526478.1"/>
    <property type="molecule type" value="Genomic_DNA"/>
</dbReference>
<dbReference type="SUPFAM" id="SSF52172">
    <property type="entry name" value="CheY-like"/>
    <property type="match status" value="1"/>
</dbReference>
<dbReference type="SMART" id="SM00448">
    <property type="entry name" value="REC"/>
    <property type="match status" value="1"/>
</dbReference>
<comment type="function">
    <text evidence="2">May play the central regulatory role in sporulation. It may be an element of the effector pathway responsible for the activation of sporulation genes in response to nutritional stress. Spo0A may act in concert with spo0H (a sigma factor) to control the expression of some genes that are critical to the sporulation process.</text>
</comment>
<feature type="modified residue" description="4-aspartylphosphate" evidence="3">
    <location>
        <position position="54"/>
    </location>
</feature>
<comment type="caution">
    <text evidence="5">The sequence shown here is derived from an EMBL/GenBank/DDBJ whole genome shotgun (WGS) entry which is preliminary data.</text>
</comment>
<name>A0ABS5PMS1_9FIRM</name>
<accession>A0ABS5PMS1</accession>
<gene>
    <name evidence="5" type="ORF">KHM83_07290</name>
</gene>
<evidence type="ECO:0000256" key="2">
    <source>
        <dbReference type="ARBA" id="ARBA00024867"/>
    </source>
</evidence>
<protein>
    <recommendedName>
        <fullName evidence="1">Stage 0 sporulation protein A homolog</fullName>
    </recommendedName>
</protein>
<dbReference type="InterPro" id="IPR001789">
    <property type="entry name" value="Sig_transdc_resp-reg_receiver"/>
</dbReference>
<dbReference type="CDD" id="cd00156">
    <property type="entry name" value="REC"/>
    <property type="match status" value="1"/>
</dbReference>
<organism evidence="5 6">
    <name type="scientific">Fusibacter paucivorans</name>
    <dbReference type="NCBI Taxonomy" id="76009"/>
    <lineage>
        <taxon>Bacteria</taxon>
        <taxon>Bacillati</taxon>
        <taxon>Bacillota</taxon>
        <taxon>Clostridia</taxon>
        <taxon>Eubacteriales</taxon>
        <taxon>Eubacteriales Family XII. Incertae Sedis</taxon>
        <taxon>Fusibacter</taxon>
    </lineage>
</organism>
<dbReference type="Pfam" id="PF00072">
    <property type="entry name" value="Response_reg"/>
    <property type="match status" value="1"/>
</dbReference>
<sequence>MFRVLVYDEAQYIRSKVIRILKTFKIDVIEAGSQAQLNYLSNENGSRFDLILADVNFDSDGVSKWLENYMANHPFTPLIIYTSSVTRATLVSGLKLGAKDYILKSSDDDVFVERVMKNLQAGESAKTEEVYLNQIVFDLNTYLSGELRKAQKGRYELSIGLSVIQPIGENITDKDLNYEEGSRIINRIRQHYWDTDLLIQYGPRGFVSFFPFCGINETEIVDGKLKMLFATMQENNANLKGFALMNTFVTYPKDGIDQQSILDKMGRLLKQ</sequence>
<dbReference type="RefSeq" id="WP_213236336.1">
    <property type="nucleotide sequence ID" value="NZ_JAHBCL010000010.1"/>
</dbReference>
<evidence type="ECO:0000313" key="5">
    <source>
        <dbReference type="EMBL" id="MBS7526478.1"/>
    </source>
</evidence>